<protein>
    <submittedName>
        <fullName evidence="3">Uncharacterized protein</fullName>
    </submittedName>
</protein>
<dbReference type="PROSITE" id="PS51257">
    <property type="entry name" value="PROKAR_LIPOPROTEIN"/>
    <property type="match status" value="1"/>
</dbReference>
<keyword evidence="2" id="KW-0472">Membrane</keyword>
<sequence length="77" mass="8824">MLIFARGAMNGLFVFYACLGLPVAALVAFLLWSDRATRTKNLDGLRTEEHARQQARFDKMSPARRLYTPPGELNRRR</sequence>
<comment type="caution">
    <text evidence="3">The sequence shown here is derived from an EMBL/GenBank/DDBJ whole genome shotgun (WGS) entry which is preliminary data.</text>
</comment>
<dbReference type="RefSeq" id="WP_053174417.1">
    <property type="nucleotide sequence ID" value="NZ_LGUV01000346.1"/>
</dbReference>
<feature type="region of interest" description="Disordered" evidence="1">
    <location>
        <begin position="44"/>
        <end position="77"/>
    </location>
</feature>
<proteinExistence type="predicted"/>
<keyword evidence="2" id="KW-0812">Transmembrane</keyword>
<evidence type="ECO:0000256" key="1">
    <source>
        <dbReference type="SAM" id="MobiDB-lite"/>
    </source>
</evidence>
<dbReference type="Proteomes" id="UP000037084">
    <property type="component" value="Unassembled WGS sequence"/>
</dbReference>
<dbReference type="OrthoDB" id="4284880at2"/>
<feature type="transmembrane region" description="Helical" evidence="2">
    <location>
        <begin position="12"/>
        <end position="32"/>
    </location>
</feature>
<organism evidence="3 4">
    <name type="scientific">Streptomyces virginiae</name>
    <name type="common">Streptomyces cinnamonensis</name>
    <dbReference type="NCBI Taxonomy" id="1961"/>
    <lineage>
        <taxon>Bacteria</taxon>
        <taxon>Bacillati</taxon>
        <taxon>Actinomycetota</taxon>
        <taxon>Actinomycetes</taxon>
        <taxon>Kitasatosporales</taxon>
        <taxon>Streptomycetaceae</taxon>
        <taxon>Streptomyces</taxon>
    </lineage>
</organism>
<evidence type="ECO:0000313" key="4">
    <source>
        <dbReference type="Proteomes" id="UP000037084"/>
    </source>
</evidence>
<feature type="compositionally biased region" description="Basic and acidic residues" evidence="1">
    <location>
        <begin position="44"/>
        <end position="61"/>
    </location>
</feature>
<dbReference type="EMBL" id="LGUV01000346">
    <property type="protein sequence ID" value="KOG46774.1"/>
    <property type="molecule type" value="Genomic_DNA"/>
</dbReference>
<evidence type="ECO:0000313" key="3">
    <source>
        <dbReference type="EMBL" id="KOG46774.1"/>
    </source>
</evidence>
<keyword evidence="2" id="KW-1133">Transmembrane helix</keyword>
<dbReference type="PATRIC" id="fig|1961.12.peg.5793"/>
<dbReference type="AlphaFoldDB" id="A0A0L8M900"/>
<reference evidence="4" key="1">
    <citation type="submission" date="2015-07" db="EMBL/GenBank/DDBJ databases">
        <authorList>
            <consortium name="Consortium for Microbial Forensics and Genomics (microFORGE)"/>
            <person name="Knight B.M."/>
            <person name="Roberts D.P."/>
            <person name="Lin D."/>
            <person name="Hari K."/>
            <person name="Fletcher J."/>
            <person name="Melcher U."/>
            <person name="Blagden T."/>
            <person name="Winegar R.A."/>
        </authorList>
    </citation>
    <scope>NUCLEOTIDE SEQUENCE [LARGE SCALE GENOMIC DNA]</scope>
    <source>
        <strain evidence="4">NRRL B-1447</strain>
    </source>
</reference>
<evidence type="ECO:0000256" key="2">
    <source>
        <dbReference type="SAM" id="Phobius"/>
    </source>
</evidence>
<gene>
    <name evidence="3" type="ORF">ADK75_25890</name>
</gene>
<name>A0A0L8M900_STRVG</name>
<accession>A0A0L8M900</accession>